<comment type="similarity">
    <text evidence="1">Belongs to the nitroreductase family.</text>
</comment>
<name>A0A0R2AP53_9LACO</name>
<comment type="caution">
    <text evidence="4">The sequence shown here is derived from an EMBL/GenBank/DDBJ whole genome shotgun (WGS) entry which is preliminary data.</text>
</comment>
<organism evidence="4 5">
    <name type="scientific">Apilactobacillus ozensis DSM 23829 = JCM 17196</name>
    <dbReference type="NCBI Taxonomy" id="1423781"/>
    <lineage>
        <taxon>Bacteria</taxon>
        <taxon>Bacillati</taxon>
        <taxon>Bacillota</taxon>
        <taxon>Bacilli</taxon>
        <taxon>Lactobacillales</taxon>
        <taxon>Lactobacillaceae</taxon>
        <taxon>Apilactobacillus</taxon>
    </lineage>
</organism>
<dbReference type="Proteomes" id="UP000052012">
    <property type="component" value="Unassembled WGS sequence"/>
</dbReference>
<dbReference type="Pfam" id="PF00881">
    <property type="entry name" value="Nitroreductase"/>
    <property type="match status" value="1"/>
</dbReference>
<keyword evidence="5" id="KW-1185">Reference proteome</keyword>
<proteinExistence type="inferred from homology"/>
<evidence type="ECO:0000313" key="5">
    <source>
        <dbReference type="Proteomes" id="UP000052012"/>
    </source>
</evidence>
<dbReference type="EMBL" id="AYYQ01000036">
    <property type="protein sequence ID" value="KRM67508.1"/>
    <property type="molecule type" value="Genomic_DNA"/>
</dbReference>
<evidence type="ECO:0000256" key="1">
    <source>
        <dbReference type="ARBA" id="ARBA00007118"/>
    </source>
</evidence>
<dbReference type="STRING" id="1423781.FD06_GL000659"/>
<accession>A0A0R2AP53</accession>
<evidence type="ECO:0000259" key="3">
    <source>
        <dbReference type="Pfam" id="PF00881"/>
    </source>
</evidence>
<gene>
    <name evidence="4" type="ORF">FD06_GL000659</name>
</gene>
<dbReference type="Gene3D" id="3.40.109.10">
    <property type="entry name" value="NADH Oxidase"/>
    <property type="match status" value="1"/>
</dbReference>
<sequence length="217" mass="24649">MDAISAINHRKSIRAFNEKVPSDEDLLEIVKAAQKSPSWINSQPSRIVIAKGDKLNQIRKEHKNLNENPDIHTKSDIKFTPIKDWDIESQNNMSNKRKSDLEMFGNEFDNMKQIQANNLFDAPAVAYITLPSNYTEWSLYDAGAMGEALMIAAQDKGIDSMPAFEFIKYPDRLREHLNVQNRAFLLGIGLGFRDEGNPINKIEGNRMNLSDVVTIIK</sequence>
<protein>
    <submittedName>
        <fullName evidence="4">p-nitrobenzoate reductase</fullName>
    </submittedName>
</protein>
<dbReference type="SUPFAM" id="SSF55469">
    <property type="entry name" value="FMN-dependent nitroreductase-like"/>
    <property type="match status" value="1"/>
</dbReference>
<dbReference type="InterPro" id="IPR029479">
    <property type="entry name" value="Nitroreductase"/>
</dbReference>
<dbReference type="PANTHER" id="PTHR43673">
    <property type="entry name" value="NAD(P)H NITROREDUCTASE YDGI-RELATED"/>
    <property type="match status" value="1"/>
</dbReference>
<reference evidence="4 5" key="1">
    <citation type="journal article" date="2015" name="Genome Announc.">
        <title>Expanding the biotechnology potential of lactobacilli through comparative genomics of 213 strains and associated genera.</title>
        <authorList>
            <person name="Sun Z."/>
            <person name="Harris H.M."/>
            <person name="McCann A."/>
            <person name="Guo C."/>
            <person name="Argimon S."/>
            <person name="Zhang W."/>
            <person name="Yang X."/>
            <person name="Jeffery I.B."/>
            <person name="Cooney J.C."/>
            <person name="Kagawa T.F."/>
            <person name="Liu W."/>
            <person name="Song Y."/>
            <person name="Salvetti E."/>
            <person name="Wrobel A."/>
            <person name="Rasinkangas P."/>
            <person name="Parkhill J."/>
            <person name="Rea M.C."/>
            <person name="O'Sullivan O."/>
            <person name="Ritari J."/>
            <person name="Douillard F.P."/>
            <person name="Paul Ross R."/>
            <person name="Yang R."/>
            <person name="Briner A.E."/>
            <person name="Felis G.E."/>
            <person name="de Vos W.M."/>
            <person name="Barrangou R."/>
            <person name="Klaenhammer T.R."/>
            <person name="Caufield P.W."/>
            <person name="Cui Y."/>
            <person name="Zhang H."/>
            <person name="O'Toole P.W."/>
        </authorList>
    </citation>
    <scope>NUCLEOTIDE SEQUENCE [LARGE SCALE GENOMIC DNA]</scope>
    <source>
        <strain evidence="4 5">DSM 23829</strain>
    </source>
</reference>
<dbReference type="AlphaFoldDB" id="A0A0R2AP53"/>
<dbReference type="PANTHER" id="PTHR43673:SF10">
    <property type="entry name" value="NADH DEHYDROGENASE_NAD(P)H NITROREDUCTASE XCC3605-RELATED"/>
    <property type="match status" value="1"/>
</dbReference>
<dbReference type="OrthoDB" id="9812105at2"/>
<dbReference type="GO" id="GO:0016491">
    <property type="term" value="F:oxidoreductase activity"/>
    <property type="evidence" value="ECO:0007669"/>
    <property type="project" value="UniProtKB-KW"/>
</dbReference>
<dbReference type="InterPro" id="IPR000415">
    <property type="entry name" value="Nitroreductase-like"/>
</dbReference>
<evidence type="ECO:0000313" key="4">
    <source>
        <dbReference type="EMBL" id="KRM67508.1"/>
    </source>
</evidence>
<feature type="domain" description="Nitroreductase" evidence="3">
    <location>
        <begin position="7"/>
        <end position="191"/>
    </location>
</feature>
<evidence type="ECO:0000256" key="2">
    <source>
        <dbReference type="ARBA" id="ARBA00023002"/>
    </source>
</evidence>
<keyword evidence="2" id="KW-0560">Oxidoreductase</keyword>
<dbReference type="RefSeq" id="WP_056966959.1">
    <property type="nucleotide sequence ID" value="NZ_AYYQ01000036.1"/>
</dbReference>
<dbReference type="PATRIC" id="fig|1423781.4.peg.673"/>